<evidence type="ECO:0000313" key="2">
    <source>
        <dbReference type="Proteomes" id="UP001141552"/>
    </source>
</evidence>
<dbReference type="Proteomes" id="UP001141552">
    <property type="component" value="Unassembled WGS sequence"/>
</dbReference>
<organism evidence="1 2">
    <name type="scientific">Turnera subulata</name>
    <dbReference type="NCBI Taxonomy" id="218843"/>
    <lineage>
        <taxon>Eukaryota</taxon>
        <taxon>Viridiplantae</taxon>
        <taxon>Streptophyta</taxon>
        <taxon>Embryophyta</taxon>
        <taxon>Tracheophyta</taxon>
        <taxon>Spermatophyta</taxon>
        <taxon>Magnoliopsida</taxon>
        <taxon>eudicotyledons</taxon>
        <taxon>Gunneridae</taxon>
        <taxon>Pentapetalae</taxon>
        <taxon>rosids</taxon>
        <taxon>fabids</taxon>
        <taxon>Malpighiales</taxon>
        <taxon>Passifloraceae</taxon>
        <taxon>Turnera</taxon>
    </lineage>
</organism>
<proteinExistence type="predicted"/>
<reference evidence="1" key="2">
    <citation type="journal article" date="2023" name="Plants (Basel)">
        <title>Annotation of the Turnera subulata (Passifloraceae) Draft Genome Reveals the S-Locus Evolved after the Divergence of Turneroideae from Passifloroideae in a Stepwise Manner.</title>
        <authorList>
            <person name="Henning P.M."/>
            <person name="Roalson E.H."/>
            <person name="Mir W."/>
            <person name="McCubbin A.G."/>
            <person name="Shore J.S."/>
        </authorList>
    </citation>
    <scope>NUCLEOTIDE SEQUENCE</scope>
    <source>
        <strain evidence="1">F60SS</strain>
    </source>
</reference>
<sequence>MIDKAAQLLDAMSRIGLVRDNVVCNSVLGGLLQSRILADAEDLSSKMNGDRSDSDID</sequence>
<evidence type="ECO:0000313" key="1">
    <source>
        <dbReference type="EMBL" id="KAJ4846079.1"/>
    </source>
</evidence>
<reference evidence="1" key="1">
    <citation type="submission" date="2022-02" db="EMBL/GenBank/DDBJ databases">
        <authorList>
            <person name="Henning P.M."/>
            <person name="McCubbin A.G."/>
            <person name="Shore J.S."/>
        </authorList>
    </citation>
    <scope>NUCLEOTIDE SEQUENCE</scope>
    <source>
        <strain evidence="1">F60SS</strain>
        <tissue evidence="1">Leaves</tissue>
    </source>
</reference>
<keyword evidence="2" id="KW-1185">Reference proteome</keyword>
<dbReference type="AlphaFoldDB" id="A0A9Q0G9H2"/>
<dbReference type="Gene3D" id="1.25.40.10">
    <property type="entry name" value="Tetratricopeptide repeat domain"/>
    <property type="match status" value="1"/>
</dbReference>
<dbReference type="InterPro" id="IPR011990">
    <property type="entry name" value="TPR-like_helical_dom_sf"/>
</dbReference>
<gene>
    <name evidence="1" type="ORF">Tsubulata_016711</name>
</gene>
<protein>
    <submittedName>
        <fullName evidence="1">Uncharacterized protein</fullName>
    </submittedName>
</protein>
<name>A0A9Q0G9H2_9ROSI</name>
<comment type="caution">
    <text evidence="1">The sequence shown here is derived from an EMBL/GenBank/DDBJ whole genome shotgun (WGS) entry which is preliminary data.</text>
</comment>
<accession>A0A9Q0G9H2</accession>
<dbReference type="EMBL" id="JAKUCV010001510">
    <property type="protein sequence ID" value="KAJ4846079.1"/>
    <property type="molecule type" value="Genomic_DNA"/>
</dbReference>